<dbReference type="Proteomes" id="UP001223420">
    <property type="component" value="Unassembled WGS sequence"/>
</dbReference>
<dbReference type="Pfam" id="PF05016">
    <property type="entry name" value="ParE_toxin"/>
    <property type="match status" value="1"/>
</dbReference>
<reference evidence="2" key="1">
    <citation type="submission" date="2023-07" db="EMBL/GenBank/DDBJ databases">
        <title>Genomic Encyclopedia of Type Strains, Phase IV (KMG-IV): sequencing the most valuable type-strain genomes for metagenomic binning, comparative biology and taxonomic classification.</title>
        <authorList>
            <person name="Goeker M."/>
        </authorList>
    </citation>
    <scope>NUCLEOTIDE SEQUENCE</scope>
    <source>
        <strain evidence="2">DSM 19569</strain>
    </source>
</reference>
<name>A0AAJ1TVZ8_9HYPH</name>
<proteinExistence type="predicted"/>
<evidence type="ECO:0000256" key="1">
    <source>
        <dbReference type="ARBA" id="ARBA00022649"/>
    </source>
</evidence>
<dbReference type="InterPro" id="IPR007712">
    <property type="entry name" value="RelE/ParE_toxin"/>
</dbReference>
<keyword evidence="1" id="KW-1277">Toxin-antitoxin system</keyword>
<dbReference type="InterPro" id="IPR035093">
    <property type="entry name" value="RelE/ParE_toxin_dom_sf"/>
</dbReference>
<evidence type="ECO:0000313" key="3">
    <source>
        <dbReference type="Proteomes" id="UP001223420"/>
    </source>
</evidence>
<dbReference type="EMBL" id="JAUSWL010000005">
    <property type="protein sequence ID" value="MDQ0544457.1"/>
    <property type="molecule type" value="Genomic_DNA"/>
</dbReference>
<comment type="caution">
    <text evidence="2">The sequence shown here is derived from an EMBL/GenBank/DDBJ whole genome shotgun (WGS) entry which is preliminary data.</text>
</comment>
<dbReference type="Gene3D" id="3.30.2310.20">
    <property type="entry name" value="RelE-like"/>
    <property type="match status" value="1"/>
</dbReference>
<gene>
    <name evidence="2" type="ORF">QO001_003391</name>
</gene>
<protein>
    <submittedName>
        <fullName evidence="2">Toxin ParE1/3/4</fullName>
    </submittedName>
</protein>
<sequence>MRRLPVAFRRDARIDLADIFGVVLHASRDNDIAEGFIRRIIARCRRIGDAPHGGRPRDDLEPGLRTVPFERSAIIAYRVQAARVMITNVFYGGRDFEALYRGDRSDDEPAP</sequence>
<evidence type="ECO:0000313" key="2">
    <source>
        <dbReference type="EMBL" id="MDQ0544457.1"/>
    </source>
</evidence>
<accession>A0AAJ1TVZ8</accession>
<dbReference type="AlphaFoldDB" id="A0AAJ1TVZ8"/>
<dbReference type="RefSeq" id="WP_230365321.1">
    <property type="nucleotide sequence ID" value="NZ_JAJALK010000002.1"/>
</dbReference>
<organism evidence="2 3">
    <name type="scientific">Methylobacterium brachiatum</name>
    <dbReference type="NCBI Taxonomy" id="269660"/>
    <lineage>
        <taxon>Bacteria</taxon>
        <taxon>Pseudomonadati</taxon>
        <taxon>Pseudomonadota</taxon>
        <taxon>Alphaproteobacteria</taxon>
        <taxon>Hyphomicrobiales</taxon>
        <taxon>Methylobacteriaceae</taxon>
        <taxon>Methylobacterium</taxon>
    </lineage>
</organism>